<evidence type="ECO:0000313" key="13">
    <source>
        <dbReference type="Proteomes" id="UP001066276"/>
    </source>
</evidence>
<dbReference type="PROSITE" id="PS00682">
    <property type="entry name" value="ZP_1"/>
    <property type="match status" value="1"/>
</dbReference>
<evidence type="ECO:0000259" key="11">
    <source>
        <dbReference type="PROSITE" id="PS51233"/>
    </source>
</evidence>
<keyword evidence="5" id="KW-0472">Membrane</keyword>
<dbReference type="InterPro" id="IPR003886">
    <property type="entry name" value="NIDO_dom"/>
</dbReference>
<evidence type="ECO:0000256" key="7">
    <source>
        <dbReference type="ARBA" id="ARBA00023180"/>
    </source>
</evidence>
<proteinExistence type="predicted"/>
<dbReference type="SUPFAM" id="SSF57567">
    <property type="entry name" value="Serine protease inhibitors"/>
    <property type="match status" value="3"/>
</dbReference>
<dbReference type="FunFam" id="2.10.25.10:FF:000055">
    <property type="entry name" value="alpha-tectorin isoform X1"/>
    <property type="match status" value="2"/>
</dbReference>
<dbReference type="InterPro" id="IPR001846">
    <property type="entry name" value="VWF_type-D"/>
</dbReference>
<evidence type="ECO:0000256" key="3">
    <source>
        <dbReference type="ARBA" id="ARBA00022525"/>
    </source>
</evidence>
<evidence type="ECO:0000256" key="2">
    <source>
        <dbReference type="ARBA" id="ARBA00004613"/>
    </source>
</evidence>
<feature type="chain" id="PRO_5043731391" description="Alpha-tectorin" evidence="8">
    <location>
        <begin position="20"/>
        <end position="1995"/>
    </location>
</feature>
<keyword evidence="4 8" id="KW-0732">Signal</keyword>
<feature type="signal peptide" evidence="8">
    <location>
        <begin position="1"/>
        <end position="19"/>
    </location>
</feature>
<dbReference type="Pfam" id="PF00100">
    <property type="entry name" value="Zona_pellucida"/>
    <property type="match status" value="1"/>
</dbReference>
<evidence type="ECO:0000256" key="5">
    <source>
        <dbReference type="ARBA" id="ARBA00023136"/>
    </source>
</evidence>
<dbReference type="PANTHER" id="PTHR46160">
    <property type="entry name" value="ALPHA-TECTORIN-RELATED"/>
    <property type="match status" value="1"/>
</dbReference>
<dbReference type="GO" id="GO:0005576">
    <property type="term" value="C:extracellular region"/>
    <property type="evidence" value="ECO:0007669"/>
    <property type="project" value="UniProtKB-SubCell"/>
</dbReference>
<dbReference type="PANTHER" id="PTHR46160:SF9">
    <property type="entry name" value="PROTEIN PRY2-RELATED"/>
    <property type="match status" value="1"/>
</dbReference>
<feature type="domain" description="VWFD" evidence="11">
    <location>
        <begin position="314"/>
        <end position="493"/>
    </location>
</feature>
<comment type="caution">
    <text evidence="12">The sequence shown here is derived from an EMBL/GenBank/DDBJ whole genome shotgun (WGS) entry which is preliminary data.</text>
</comment>
<dbReference type="EMBL" id="JANPWB010000011">
    <property type="protein sequence ID" value="KAJ1132089.1"/>
    <property type="molecule type" value="Genomic_DNA"/>
</dbReference>
<comment type="subcellular location">
    <subcellularLocation>
        <location evidence="1">Membrane</location>
    </subcellularLocation>
    <subcellularLocation>
        <location evidence="2">Secreted</location>
    </subcellularLocation>
</comment>
<dbReference type="Pfam" id="PF00094">
    <property type="entry name" value="VWD"/>
    <property type="match status" value="4"/>
</dbReference>
<keyword evidence="3" id="KW-0964">Secreted</keyword>
<dbReference type="SMART" id="SM00832">
    <property type="entry name" value="C8"/>
    <property type="match status" value="4"/>
</dbReference>
<feature type="domain" description="VWFD" evidence="11">
    <location>
        <begin position="1089"/>
        <end position="1268"/>
    </location>
</feature>
<dbReference type="SMART" id="SM00539">
    <property type="entry name" value="NIDO"/>
    <property type="match status" value="1"/>
</dbReference>
<dbReference type="InterPro" id="IPR014853">
    <property type="entry name" value="VWF/SSPO/ZAN-like_Cys-rich_dom"/>
</dbReference>
<accession>A0AAV7PVX0</accession>
<keyword evidence="6" id="KW-1015">Disulfide bond</keyword>
<organism evidence="12 13">
    <name type="scientific">Pleurodeles waltl</name>
    <name type="common">Iberian ribbed newt</name>
    <dbReference type="NCBI Taxonomy" id="8319"/>
    <lineage>
        <taxon>Eukaryota</taxon>
        <taxon>Metazoa</taxon>
        <taxon>Chordata</taxon>
        <taxon>Craniata</taxon>
        <taxon>Vertebrata</taxon>
        <taxon>Euteleostomi</taxon>
        <taxon>Amphibia</taxon>
        <taxon>Batrachia</taxon>
        <taxon>Caudata</taxon>
        <taxon>Salamandroidea</taxon>
        <taxon>Salamandridae</taxon>
        <taxon>Pleurodelinae</taxon>
        <taxon>Pleurodeles</taxon>
    </lineage>
</organism>
<evidence type="ECO:0000256" key="1">
    <source>
        <dbReference type="ARBA" id="ARBA00004370"/>
    </source>
</evidence>
<feature type="domain" description="VWFD" evidence="11">
    <location>
        <begin position="1474"/>
        <end position="1653"/>
    </location>
</feature>
<dbReference type="InterPro" id="IPR017977">
    <property type="entry name" value="ZP_dom_CS"/>
</dbReference>
<dbReference type="Pfam" id="PF08742">
    <property type="entry name" value="C8"/>
    <property type="match status" value="4"/>
</dbReference>
<feature type="domain" description="NIDO" evidence="10">
    <location>
        <begin position="97"/>
        <end position="249"/>
    </location>
</feature>
<dbReference type="PROSITE" id="PS51233">
    <property type="entry name" value="VWFD"/>
    <property type="match status" value="4"/>
</dbReference>
<feature type="domain" description="VWFD" evidence="11">
    <location>
        <begin position="701"/>
        <end position="881"/>
    </location>
</feature>
<dbReference type="Pfam" id="PF12714">
    <property type="entry name" value="TILa"/>
    <property type="match status" value="2"/>
</dbReference>
<dbReference type="Proteomes" id="UP001066276">
    <property type="component" value="Chromosome 7"/>
</dbReference>
<evidence type="ECO:0000256" key="4">
    <source>
        <dbReference type="ARBA" id="ARBA00022729"/>
    </source>
</evidence>
<evidence type="ECO:0008006" key="14">
    <source>
        <dbReference type="Google" id="ProtNLM"/>
    </source>
</evidence>
<protein>
    <recommendedName>
        <fullName evidence="14">Alpha-tectorin</fullName>
    </recommendedName>
</protein>
<dbReference type="InterPro" id="IPR025615">
    <property type="entry name" value="TILa_dom"/>
</dbReference>
<dbReference type="GO" id="GO:0016020">
    <property type="term" value="C:membrane"/>
    <property type="evidence" value="ECO:0007669"/>
    <property type="project" value="UniProtKB-SubCell"/>
</dbReference>
<dbReference type="SMART" id="SM00216">
    <property type="entry name" value="VWD"/>
    <property type="match status" value="4"/>
</dbReference>
<name>A0AAV7PVX0_PLEWA</name>
<dbReference type="InterPro" id="IPR052749">
    <property type="entry name" value="Alpha-tectorin"/>
</dbReference>
<dbReference type="PROSITE" id="PS51034">
    <property type="entry name" value="ZP_2"/>
    <property type="match status" value="1"/>
</dbReference>
<gene>
    <name evidence="12" type="ORF">NDU88_010419</name>
</gene>
<evidence type="ECO:0000256" key="8">
    <source>
        <dbReference type="SAM" id="SignalP"/>
    </source>
</evidence>
<dbReference type="GO" id="GO:0007160">
    <property type="term" value="P:cell-matrix adhesion"/>
    <property type="evidence" value="ECO:0007669"/>
    <property type="project" value="InterPro"/>
</dbReference>
<reference evidence="12" key="1">
    <citation type="journal article" date="2022" name="bioRxiv">
        <title>Sequencing and chromosome-scale assembly of the giantPleurodeles waltlgenome.</title>
        <authorList>
            <person name="Brown T."/>
            <person name="Elewa A."/>
            <person name="Iarovenko S."/>
            <person name="Subramanian E."/>
            <person name="Araus A.J."/>
            <person name="Petzold A."/>
            <person name="Susuki M."/>
            <person name="Suzuki K.-i.T."/>
            <person name="Hayashi T."/>
            <person name="Toyoda A."/>
            <person name="Oliveira C."/>
            <person name="Osipova E."/>
            <person name="Leigh N.D."/>
            <person name="Simon A."/>
            <person name="Yun M.H."/>
        </authorList>
    </citation>
    <scope>NUCLEOTIDE SEQUENCE</scope>
    <source>
        <strain evidence="12">20211129_DDA</strain>
        <tissue evidence="12">Liver</tissue>
    </source>
</reference>
<dbReference type="Gene3D" id="2.10.25.10">
    <property type="entry name" value="Laminin"/>
    <property type="match status" value="3"/>
</dbReference>
<sequence>MASLALVVLIYTCLQLCTAQSNPVMYPYGLSLGDASMDKVDDGSTNPVPLTVPFCFFEQTYTTLFVNSNGVVSFGVPVYQFTSDPFPLSDGRAFVAPFWTDVDITITGNVFYRESRNATLLQRASSDVHRYFELSSFYATWLYIATWDKVAYYGSSSSKVNTFQAVLISDGVIDFILLNYDVIEWTTGTTSGGDRSTGLGGTQAQAGFNSGGSSHYFSIPGSRTADILNVASTSNVNTPGVWAFRVDTFQSAGGCVYNGAFLPTGISFWNTTFCQYKCQCLNTGIITCQEQPCVSYETCKPVANYYSCQATGKKTCLASGDPHYTSFDGRYFNFQGTCTYLLSQLCRNNSNLTYFRVEAKNENRGNAVSWVKLVRVVTYGNEIVMSKGLSGQVYLNGDKVRLPVTLLGGNLKAYQTGFTVAVSTDLGLVVTYDGFSHTTVTLLPNYANSTCGLCGNLNSNSSDDFMTPNGTQASTEALFGKSWKVPDNDALCSDDYTAPTCTIQNQTLYNGSTYCGLMRLTTGAFASCIPVLSPENFVSGCIYDLCVTEGNQSTLCNALQAYTERCQALNVIVGQWRSSGFCGASCSANSMYQTCGTACPSTCSDSTSNLYCTLPCREGCFCNSSYILSGGSCVPINMCGCNMDGQYYNLGDKVILTDTCSQKCTCSEAAQDMVCEDYGCSSLQECKVVDGVRGCYRGPYGICNASGDPHYRSFDGLLFDYQGTCKTTLSKYCGAAGNLSDFSIQVVNEHRTSTRVAWTRSVEIRVYGELISIVVGQMNKMQVNGSLVNLPVNLQSGRVQVVTSGSTAKLQTDFGLFVTYDWSHHVVVKVPLAYSGLLCGLCGDFDGNETDDFRAPNGTLLTSAGAFGNSWQEDDSLFHCLDTNSQPQCSLALQTQYRSLQSCGIMADPSGPFRGCNRLEDPSTYMDNCVYDLCATNDDKQSLCDSLQSYTQECQSRGLPVLSWRNLTECDVSCPSNSHYELCGSSCPSSCAAPNSSSHCSTPCAEGCQCNSGFILSADECVTPDSCGCTYDGQYFKAGQTFRQGSNCQTLCQCNGSSGTTECSSSPCASTEVCTSIEGVYGCYTLPDGICWAGGDPHYTSFDGRKFDFEGTCKYVMSELGVTTGSLPFFRVEVKNENWQCLRVAVTTEVFVATEDTLIHLQSGRWGKAEVNGVTVNLPVNLHEGRIVVFRKGAHSILKTSFGLTVNYDMVHNVVVTLPSRYQGQTRGLCGNFNAEPSDDFTVRNGSVVNSAFLFGKSWMSEESLGCDHGCSDNCTVVVNSEDIKANPSCNIMQDPTGPFSACHSLVDPTPYISDYVYDSNLTRGNTTVLCQLIETYVTSCQKAGVDIQNWRNSFFCAILCPMNSHYELCSGERCQDTCAAALVQPQCGPTCLEGCFCDQGYLRSGDTCVKAEQCGCVHDGRYYNVGEHVWLSNCSQKCSCSSPGNFQCAMSSCSADQKCAVEGGRLACQDHLSICTVTGDPHYFTFDGAEASFQGACAYEVSQTSESSNFSLRVIAENRHRGNKKVSFVSRVDIRLSLNGISKRIIVGQSRSVQVDGVLTRLPANIGSLATITYKGRAILVKTTQNMEVQYDGVSTLLIRAGSEYQNNLTGLCGNFNGKPDDDKVLPNGTKARNDQEFGNSWKSDTSTAGCKDMVQSLTWLPENAGDEVKKICSIITNHTGPFEDCHWYEDPEPFYSACLHDLTLYGKDNVMVYSAIGSYEQVCWTPAISWPARMTNGAERLTKSTRVTNMRLTTAKTFMVNLLSYFCIVVVNMLLPNGQGHLEASLILYKDSDYSQLIPECPVILTINERVYISIEMADIDTTQFVLQLKSCWATPTIDPSSTTTWDLIRNECPVSIDGSVSLEGQNLPSIKRFSFSAFEFVGDSHMIYIHCQLNLCNIQTSLCSTMCSSRSARAVQASPEVEGSLISTGPILYGTDLTSDAHAYVKSSFNNKNNNDELHEIVIEEAQLSSSHPPAAACLLLMLPYWLVIIMS</sequence>
<evidence type="ECO:0000259" key="10">
    <source>
        <dbReference type="PROSITE" id="PS51220"/>
    </source>
</evidence>
<dbReference type="PROSITE" id="PS51220">
    <property type="entry name" value="NIDO"/>
    <property type="match status" value="1"/>
</dbReference>
<dbReference type="Gene3D" id="2.60.40.4100">
    <property type="entry name" value="Zona pellucida, ZP-C domain"/>
    <property type="match status" value="1"/>
</dbReference>
<dbReference type="CDD" id="cd19941">
    <property type="entry name" value="TIL"/>
    <property type="match status" value="3"/>
</dbReference>
<dbReference type="Pfam" id="PF01826">
    <property type="entry name" value="TIL"/>
    <property type="match status" value="3"/>
</dbReference>
<keyword evidence="7" id="KW-0325">Glycoprotein</keyword>
<dbReference type="InterPro" id="IPR055355">
    <property type="entry name" value="ZP-C"/>
</dbReference>
<dbReference type="InterPro" id="IPR036084">
    <property type="entry name" value="Ser_inhib-like_sf"/>
</dbReference>
<evidence type="ECO:0000313" key="12">
    <source>
        <dbReference type="EMBL" id="KAJ1132089.1"/>
    </source>
</evidence>
<evidence type="ECO:0000256" key="6">
    <source>
        <dbReference type="ARBA" id="ARBA00023157"/>
    </source>
</evidence>
<evidence type="ECO:0000259" key="9">
    <source>
        <dbReference type="PROSITE" id="PS51034"/>
    </source>
</evidence>
<dbReference type="InterPro" id="IPR002919">
    <property type="entry name" value="TIL_dom"/>
</dbReference>
<dbReference type="SMART" id="SM00241">
    <property type="entry name" value="ZP"/>
    <property type="match status" value="1"/>
</dbReference>
<dbReference type="InterPro" id="IPR001507">
    <property type="entry name" value="ZP_dom"/>
</dbReference>
<dbReference type="InterPro" id="IPR042235">
    <property type="entry name" value="ZP-C_dom"/>
</dbReference>
<keyword evidence="13" id="KW-1185">Reference proteome</keyword>
<feature type="domain" description="ZP" evidence="9">
    <location>
        <begin position="1651"/>
        <end position="1917"/>
    </location>
</feature>
<dbReference type="Pfam" id="PF06119">
    <property type="entry name" value="NIDO"/>
    <property type="match status" value="1"/>
</dbReference>